<feature type="compositionally biased region" description="Basic and acidic residues" evidence="1">
    <location>
        <begin position="53"/>
        <end position="80"/>
    </location>
</feature>
<feature type="non-terminal residue" evidence="2">
    <location>
        <position position="1"/>
    </location>
</feature>
<gene>
    <name evidence="2" type="ORF">M569_15207</name>
</gene>
<dbReference type="AlphaFoldDB" id="S8BYB4"/>
<accession>S8BYB4</accession>
<dbReference type="EMBL" id="AUSU01008235">
    <property type="protein sequence ID" value="EPS59600.1"/>
    <property type="molecule type" value="Genomic_DNA"/>
</dbReference>
<name>S8BYB4_9LAMI</name>
<feature type="region of interest" description="Disordered" evidence="1">
    <location>
        <begin position="53"/>
        <end position="98"/>
    </location>
</feature>
<evidence type="ECO:0000256" key="1">
    <source>
        <dbReference type="SAM" id="MobiDB-lite"/>
    </source>
</evidence>
<evidence type="ECO:0000313" key="3">
    <source>
        <dbReference type="Proteomes" id="UP000015453"/>
    </source>
</evidence>
<feature type="non-terminal residue" evidence="2">
    <location>
        <position position="98"/>
    </location>
</feature>
<reference evidence="2 3" key="1">
    <citation type="journal article" date="2013" name="BMC Genomics">
        <title>The miniature genome of a carnivorous plant Genlisea aurea contains a low number of genes and short non-coding sequences.</title>
        <authorList>
            <person name="Leushkin E.V."/>
            <person name="Sutormin R.A."/>
            <person name="Nabieva E.R."/>
            <person name="Penin A.A."/>
            <person name="Kondrashov A.S."/>
            <person name="Logacheva M.D."/>
        </authorList>
    </citation>
    <scope>NUCLEOTIDE SEQUENCE [LARGE SCALE GENOMIC DNA]</scope>
</reference>
<keyword evidence="3" id="KW-1185">Reference proteome</keyword>
<protein>
    <submittedName>
        <fullName evidence="2">Uncharacterized protein</fullName>
    </submittedName>
</protein>
<sequence length="98" mass="11941">SRLKIYISHIIFSNTDQICYSSYLRKKNIYIYIGKYNRLKKHQEILRKKKTRSIIESKEQRSHSHNLEDNEISSQKHKENYGSTVNPRRERLNVFENR</sequence>
<dbReference type="Proteomes" id="UP000015453">
    <property type="component" value="Unassembled WGS sequence"/>
</dbReference>
<comment type="caution">
    <text evidence="2">The sequence shown here is derived from an EMBL/GenBank/DDBJ whole genome shotgun (WGS) entry which is preliminary data.</text>
</comment>
<proteinExistence type="predicted"/>
<feature type="compositionally biased region" description="Basic and acidic residues" evidence="1">
    <location>
        <begin position="87"/>
        <end position="98"/>
    </location>
</feature>
<organism evidence="2 3">
    <name type="scientific">Genlisea aurea</name>
    <dbReference type="NCBI Taxonomy" id="192259"/>
    <lineage>
        <taxon>Eukaryota</taxon>
        <taxon>Viridiplantae</taxon>
        <taxon>Streptophyta</taxon>
        <taxon>Embryophyta</taxon>
        <taxon>Tracheophyta</taxon>
        <taxon>Spermatophyta</taxon>
        <taxon>Magnoliopsida</taxon>
        <taxon>eudicotyledons</taxon>
        <taxon>Gunneridae</taxon>
        <taxon>Pentapetalae</taxon>
        <taxon>asterids</taxon>
        <taxon>lamiids</taxon>
        <taxon>Lamiales</taxon>
        <taxon>Lentibulariaceae</taxon>
        <taxon>Genlisea</taxon>
    </lineage>
</organism>
<evidence type="ECO:0000313" key="2">
    <source>
        <dbReference type="EMBL" id="EPS59600.1"/>
    </source>
</evidence>